<evidence type="ECO:0000256" key="2">
    <source>
        <dbReference type="SAM" id="SignalP"/>
    </source>
</evidence>
<dbReference type="VEuPathDB" id="FungiDB:MAPG_00003"/>
<feature type="compositionally biased region" description="Basic residues" evidence="1">
    <location>
        <begin position="27"/>
        <end position="45"/>
    </location>
</feature>
<dbReference type="Proteomes" id="UP000011715">
    <property type="component" value="Unassembled WGS sequence"/>
</dbReference>
<keyword evidence="5" id="KW-1185">Reference proteome</keyword>
<evidence type="ECO:0000256" key="1">
    <source>
        <dbReference type="SAM" id="MobiDB-lite"/>
    </source>
</evidence>
<feature type="chain" id="PRO_5009385126" description="CBM-cenC domain-containing protein" evidence="2">
    <location>
        <begin position="24"/>
        <end position="350"/>
    </location>
</feature>
<feature type="region of interest" description="Disordered" evidence="1">
    <location>
        <begin position="23"/>
        <end position="77"/>
    </location>
</feature>
<accession>A0A0C4DJU5</accession>
<protein>
    <recommendedName>
        <fullName evidence="6">CBM-cenC domain-containing protein</fullName>
    </recommendedName>
</protein>
<gene>
    <name evidence="3" type="ORF">MAPG_00003</name>
</gene>
<reference evidence="4" key="5">
    <citation type="submission" date="2015-06" db="UniProtKB">
        <authorList>
            <consortium name="EnsemblFungi"/>
        </authorList>
    </citation>
    <scope>IDENTIFICATION</scope>
    <source>
        <strain evidence="4">ATCC 64411</strain>
    </source>
</reference>
<evidence type="ECO:0000313" key="5">
    <source>
        <dbReference type="Proteomes" id="UP000011715"/>
    </source>
</evidence>
<reference evidence="3" key="3">
    <citation type="submission" date="2011-03" db="EMBL/GenBank/DDBJ databases">
        <title>Annotation of Magnaporthe poae ATCC 64411.</title>
        <authorList>
            <person name="Ma L.-J."/>
            <person name="Dead R."/>
            <person name="Young S.K."/>
            <person name="Zeng Q."/>
            <person name="Gargeya S."/>
            <person name="Fitzgerald M."/>
            <person name="Haas B."/>
            <person name="Abouelleil A."/>
            <person name="Alvarado L."/>
            <person name="Arachchi H.M."/>
            <person name="Berlin A."/>
            <person name="Brown A."/>
            <person name="Chapman S.B."/>
            <person name="Chen Z."/>
            <person name="Dunbar C."/>
            <person name="Freedman E."/>
            <person name="Gearin G."/>
            <person name="Gellesch M."/>
            <person name="Goldberg J."/>
            <person name="Griggs A."/>
            <person name="Gujja S."/>
            <person name="Heiman D."/>
            <person name="Howarth C."/>
            <person name="Larson L."/>
            <person name="Lui A."/>
            <person name="MacDonald P.J.P."/>
            <person name="Mehta T."/>
            <person name="Montmayeur A."/>
            <person name="Murphy C."/>
            <person name="Neiman D."/>
            <person name="Pearson M."/>
            <person name="Priest M."/>
            <person name="Roberts A."/>
            <person name="Saif S."/>
            <person name="Shea T."/>
            <person name="Shenoy N."/>
            <person name="Sisk P."/>
            <person name="Stolte C."/>
            <person name="Sykes S."/>
            <person name="Yandava C."/>
            <person name="Wortman J."/>
            <person name="Nusbaum C."/>
            <person name="Birren B."/>
        </authorList>
    </citation>
    <scope>NUCLEOTIDE SEQUENCE</scope>
    <source>
        <strain evidence="3">ATCC 64411</strain>
    </source>
</reference>
<reference evidence="4" key="4">
    <citation type="journal article" date="2015" name="G3 (Bethesda)">
        <title>Genome sequences of three phytopathogenic species of the Magnaporthaceae family of fungi.</title>
        <authorList>
            <person name="Okagaki L.H."/>
            <person name="Nunes C.C."/>
            <person name="Sailsbery J."/>
            <person name="Clay B."/>
            <person name="Brown D."/>
            <person name="John T."/>
            <person name="Oh Y."/>
            <person name="Young N."/>
            <person name="Fitzgerald M."/>
            <person name="Haas B.J."/>
            <person name="Zeng Q."/>
            <person name="Young S."/>
            <person name="Adiconis X."/>
            <person name="Fan L."/>
            <person name="Levin J.Z."/>
            <person name="Mitchell T.K."/>
            <person name="Okubara P.A."/>
            <person name="Farman M.L."/>
            <person name="Kohn L.M."/>
            <person name="Birren B."/>
            <person name="Ma L.-J."/>
            <person name="Dean R.A."/>
        </authorList>
    </citation>
    <scope>NUCLEOTIDE SEQUENCE</scope>
    <source>
        <strain evidence="4">ATCC 64411 / 73-15</strain>
    </source>
</reference>
<dbReference type="OrthoDB" id="10629266at2759"/>
<feature type="region of interest" description="Disordered" evidence="1">
    <location>
        <begin position="124"/>
        <end position="167"/>
    </location>
</feature>
<evidence type="ECO:0000313" key="3">
    <source>
        <dbReference type="EMBL" id="KLU80906.1"/>
    </source>
</evidence>
<dbReference type="eggNOG" id="ENOG502RX2Q">
    <property type="taxonomic scope" value="Eukaryota"/>
</dbReference>
<feature type="signal peptide" evidence="2">
    <location>
        <begin position="1"/>
        <end position="23"/>
    </location>
</feature>
<dbReference type="EnsemblFungi" id="MAPG_00003T0">
    <property type="protein sequence ID" value="MAPG_00003T0"/>
    <property type="gene ID" value="MAPG_00003"/>
</dbReference>
<dbReference type="EMBL" id="GL876966">
    <property type="protein sequence ID" value="KLU80906.1"/>
    <property type="molecule type" value="Genomic_DNA"/>
</dbReference>
<evidence type="ECO:0000313" key="4">
    <source>
        <dbReference type="EnsemblFungi" id="MAPG_00003T0"/>
    </source>
</evidence>
<reference evidence="5" key="1">
    <citation type="submission" date="2010-05" db="EMBL/GenBank/DDBJ databases">
        <title>The genome sequence of Magnaporthe poae strain ATCC 64411.</title>
        <authorList>
            <person name="Ma L.-J."/>
            <person name="Dead R."/>
            <person name="Young S."/>
            <person name="Zeng Q."/>
            <person name="Koehrsen M."/>
            <person name="Alvarado L."/>
            <person name="Berlin A."/>
            <person name="Chapman S.B."/>
            <person name="Chen Z."/>
            <person name="Freedman E."/>
            <person name="Gellesch M."/>
            <person name="Goldberg J."/>
            <person name="Griggs A."/>
            <person name="Gujja S."/>
            <person name="Heilman E.R."/>
            <person name="Heiman D."/>
            <person name="Hepburn T."/>
            <person name="Howarth C."/>
            <person name="Jen D."/>
            <person name="Larson L."/>
            <person name="Mehta T."/>
            <person name="Neiman D."/>
            <person name="Pearson M."/>
            <person name="Roberts A."/>
            <person name="Saif S."/>
            <person name="Shea T."/>
            <person name="Shenoy N."/>
            <person name="Sisk P."/>
            <person name="Stolte C."/>
            <person name="Sykes S."/>
            <person name="Walk T."/>
            <person name="White J."/>
            <person name="Yandava C."/>
            <person name="Haas B."/>
            <person name="Nusbaum C."/>
            <person name="Birren B."/>
        </authorList>
    </citation>
    <scope>NUCLEOTIDE SEQUENCE [LARGE SCALE GENOMIC DNA]</scope>
    <source>
        <strain evidence="5">ATCC 64411 / 73-15</strain>
    </source>
</reference>
<sequence>MILTRNLLASFLVGSLALPAALAQPGRGKHTTHSKVSTKTRHTRHVARDVSDSTISGDPTATGGSDTASDSTATDTSVISVTTTTTTSDADQTYTVTDAGTSSTATEVTNTDVVAATITSTDTTTAADAAASTMETSSTTETSSTEPTSTSSSPAPSTPTQKVCGASSPQVLVNPNFSAGLNPWAATGGAAVVANGNSKPYGFTSATGRRFLQLVSTPKHHSSSAWQRLRGLTGDTATLTFDWAYAVLPAPVAEGKGGKNRKVAPAAVSSDVSCTLRVSLGPSSNKAGGAATAVKSWTRPANAGASSGRTTVTLSAVSAKRAGELKFTFVCSEPKYDAGAMIANVKLMSC</sequence>
<keyword evidence="2" id="KW-0732">Signal</keyword>
<reference evidence="3" key="2">
    <citation type="submission" date="2010-05" db="EMBL/GenBank/DDBJ databases">
        <title>The Genome Sequence of Magnaporthe poae strain ATCC 64411.</title>
        <authorList>
            <consortium name="The Broad Institute Genome Sequencing Platform"/>
            <consortium name="Broad Institute Genome Sequencing Center for Infectious Disease"/>
            <person name="Ma L.-J."/>
            <person name="Dead R."/>
            <person name="Young S."/>
            <person name="Zeng Q."/>
            <person name="Koehrsen M."/>
            <person name="Alvarado L."/>
            <person name="Berlin A."/>
            <person name="Chapman S.B."/>
            <person name="Chen Z."/>
            <person name="Freedman E."/>
            <person name="Gellesch M."/>
            <person name="Goldberg J."/>
            <person name="Griggs A."/>
            <person name="Gujja S."/>
            <person name="Heilman E.R."/>
            <person name="Heiman D."/>
            <person name="Hepburn T."/>
            <person name="Howarth C."/>
            <person name="Jen D."/>
            <person name="Larson L."/>
            <person name="Mehta T."/>
            <person name="Neiman D."/>
            <person name="Pearson M."/>
            <person name="Roberts A."/>
            <person name="Saif S."/>
            <person name="Shea T."/>
            <person name="Shenoy N."/>
            <person name="Sisk P."/>
            <person name="Stolte C."/>
            <person name="Sykes S."/>
            <person name="Walk T."/>
            <person name="White J."/>
            <person name="Yandava C."/>
            <person name="Haas B."/>
            <person name="Nusbaum C."/>
            <person name="Birren B."/>
        </authorList>
    </citation>
    <scope>NUCLEOTIDE SEQUENCE</scope>
    <source>
        <strain evidence="3">ATCC 64411</strain>
    </source>
</reference>
<name>A0A0C4DJU5_MAGP6</name>
<feature type="compositionally biased region" description="Low complexity" evidence="1">
    <location>
        <begin position="60"/>
        <end position="77"/>
    </location>
</feature>
<proteinExistence type="predicted"/>
<dbReference type="EMBL" id="ADBL01000002">
    <property type="status" value="NOT_ANNOTATED_CDS"/>
    <property type="molecule type" value="Genomic_DNA"/>
</dbReference>
<evidence type="ECO:0008006" key="6">
    <source>
        <dbReference type="Google" id="ProtNLM"/>
    </source>
</evidence>
<feature type="compositionally biased region" description="Low complexity" evidence="1">
    <location>
        <begin position="124"/>
        <end position="160"/>
    </location>
</feature>
<organism evidence="4 5">
    <name type="scientific">Magnaporthiopsis poae (strain ATCC 64411 / 73-15)</name>
    <name type="common">Kentucky bluegrass fungus</name>
    <name type="synonym">Magnaporthe poae</name>
    <dbReference type="NCBI Taxonomy" id="644358"/>
    <lineage>
        <taxon>Eukaryota</taxon>
        <taxon>Fungi</taxon>
        <taxon>Dikarya</taxon>
        <taxon>Ascomycota</taxon>
        <taxon>Pezizomycotina</taxon>
        <taxon>Sordariomycetes</taxon>
        <taxon>Sordariomycetidae</taxon>
        <taxon>Magnaporthales</taxon>
        <taxon>Magnaporthaceae</taxon>
        <taxon>Magnaporthiopsis</taxon>
    </lineage>
</organism>
<dbReference type="AlphaFoldDB" id="A0A0C4DJU5"/>
<dbReference type="STRING" id="644358.A0A0C4DJU5"/>